<evidence type="ECO:0000259" key="3">
    <source>
        <dbReference type="SMART" id="SM00062"/>
    </source>
</evidence>
<accession>A0A0X3TW41</accession>
<evidence type="ECO:0000256" key="1">
    <source>
        <dbReference type="ARBA" id="ARBA00022729"/>
    </source>
</evidence>
<keyword evidence="1 2" id="KW-0732">Signal</keyword>
<dbReference type="AlphaFoldDB" id="A0A0X3TW41"/>
<dbReference type="PANTHER" id="PTHR35936:SF19">
    <property type="entry name" value="AMINO-ACID-BINDING PROTEIN YXEM-RELATED"/>
    <property type="match status" value="1"/>
</dbReference>
<sequence>MKKLILTTAALALSAGMAMAETIRLGTEGAYAPWNFVNDAGEIDGFERELGDELCKRANLECEWVKNDWDSIIPNLVSGNYDAIIAGMSITDERDEVIDFTQNYTPPDPSAYVAMSDGVDLSGGVIAAQTGTIQAGYVAESGATLVEFASPEETIAAVRNGEADAVLADKSFLVPFTEDGSGLLFVGDEVPLGGGVGMGIRESDGELKEKFNAAIQSMKDDGTLNELITKWEVSSTF</sequence>
<protein>
    <submittedName>
        <fullName evidence="4">Amino acid ABC transporter</fullName>
    </submittedName>
</protein>
<feature type="chain" id="PRO_5007054519" evidence="2">
    <location>
        <begin position="21"/>
        <end position="237"/>
    </location>
</feature>
<gene>
    <name evidence="4" type="ORF">AVO44_06795</name>
</gene>
<feature type="signal peptide" evidence="2">
    <location>
        <begin position="1"/>
        <end position="20"/>
    </location>
</feature>
<name>A0A0X3TW41_9RHOB</name>
<comment type="caution">
    <text evidence="4">The sequence shown here is derived from an EMBL/GenBank/DDBJ whole genome shotgun (WGS) entry which is preliminary data.</text>
</comment>
<dbReference type="Gene3D" id="3.40.190.10">
    <property type="entry name" value="Periplasmic binding protein-like II"/>
    <property type="match status" value="2"/>
</dbReference>
<organism evidence="4 5">
    <name type="scientific">Ruegeria profundi</name>
    <dbReference type="NCBI Taxonomy" id="1685378"/>
    <lineage>
        <taxon>Bacteria</taxon>
        <taxon>Pseudomonadati</taxon>
        <taxon>Pseudomonadota</taxon>
        <taxon>Alphaproteobacteria</taxon>
        <taxon>Rhodobacterales</taxon>
        <taxon>Roseobacteraceae</taxon>
        <taxon>Ruegeria</taxon>
    </lineage>
</organism>
<keyword evidence="5" id="KW-1185">Reference proteome</keyword>
<dbReference type="Proteomes" id="UP000053690">
    <property type="component" value="Unassembled WGS sequence"/>
</dbReference>
<dbReference type="SMART" id="SM00062">
    <property type="entry name" value="PBPb"/>
    <property type="match status" value="1"/>
</dbReference>
<reference evidence="5" key="1">
    <citation type="submission" date="2015-12" db="EMBL/GenBank/DDBJ databases">
        <authorList>
            <person name="Zhang G."/>
            <person name="Stingl U."/>
        </authorList>
    </citation>
    <scope>NUCLEOTIDE SEQUENCE [LARGE SCALE GENOMIC DNA]</scope>
    <source>
        <strain evidence="5">ZGT108</strain>
    </source>
</reference>
<evidence type="ECO:0000256" key="2">
    <source>
        <dbReference type="SAM" id="SignalP"/>
    </source>
</evidence>
<evidence type="ECO:0000313" key="5">
    <source>
        <dbReference type="Proteomes" id="UP000053690"/>
    </source>
</evidence>
<dbReference type="SUPFAM" id="SSF53850">
    <property type="entry name" value="Periplasmic binding protein-like II"/>
    <property type="match status" value="1"/>
</dbReference>
<proteinExistence type="predicted"/>
<dbReference type="OrthoDB" id="9807134at2"/>
<evidence type="ECO:0000313" key="4">
    <source>
        <dbReference type="EMBL" id="KUJ79874.1"/>
    </source>
</evidence>
<feature type="domain" description="Solute-binding protein family 3/N-terminal" evidence="3">
    <location>
        <begin position="22"/>
        <end position="235"/>
    </location>
</feature>
<dbReference type="EMBL" id="LQBP01000003">
    <property type="protein sequence ID" value="KUJ79874.1"/>
    <property type="molecule type" value="Genomic_DNA"/>
</dbReference>
<dbReference type="PANTHER" id="PTHR35936">
    <property type="entry name" value="MEMBRANE-BOUND LYTIC MUREIN TRANSGLYCOSYLASE F"/>
    <property type="match status" value="1"/>
</dbReference>
<dbReference type="STRING" id="1685378.AVO44_06795"/>
<dbReference type="Pfam" id="PF00497">
    <property type="entry name" value="SBP_bac_3"/>
    <property type="match status" value="1"/>
</dbReference>
<dbReference type="RefSeq" id="WP_068334420.1">
    <property type="nucleotide sequence ID" value="NZ_JAIUZS010000003.1"/>
</dbReference>
<dbReference type="InterPro" id="IPR001638">
    <property type="entry name" value="Solute-binding_3/MltF_N"/>
</dbReference>